<evidence type="ECO:0000313" key="3">
    <source>
        <dbReference type="EMBL" id="CCM06466.1"/>
    </source>
</evidence>
<dbReference type="GO" id="GO:0043130">
    <property type="term" value="F:ubiquitin binding"/>
    <property type="evidence" value="ECO:0007669"/>
    <property type="project" value="InterPro"/>
</dbReference>
<dbReference type="GeneID" id="24101366"/>
<reference evidence="3 4" key="1">
    <citation type="journal article" date="2012" name="Appl. Environ. Microbiol.">
        <title>Short-read sequencing for genomic analysis of the brown rot fungus Fibroporia radiculosa.</title>
        <authorList>
            <person name="Tang J.D."/>
            <person name="Perkins A.D."/>
            <person name="Sonstegard T.S."/>
            <person name="Schroeder S.G."/>
            <person name="Burgess S.C."/>
            <person name="Diehl S.V."/>
        </authorList>
    </citation>
    <scope>NUCLEOTIDE SEQUENCE [LARGE SCALE GENOMIC DNA]</scope>
    <source>
        <strain evidence="3 4">TFFH 294</strain>
    </source>
</reference>
<evidence type="ECO:0000256" key="1">
    <source>
        <dbReference type="SAM" id="MobiDB-lite"/>
    </source>
</evidence>
<feature type="compositionally biased region" description="Basic and acidic residues" evidence="1">
    <location>
        <begin position="31"/>
        <end position="46"/>
    </location>
</feature>
<dbReference type="RefSeq" id="XP_012185749.1">
    <property type="nucleotide sequence ID" value="XM_012330359.1"/>
</dbReference>
<keyword evidence="4" id="KW-1185">Reference proteome</keyword>
<dbReference type="OrthoDB" id="2651020at2759"/>
<accession>J4ICI4</accession>
<dbReference type="HOGENOM" id="CLU_109914_0_0_1"/>
<feature type="compositionally biased region" description="Polar residues" evidence="1">
    <location>
        <begin position="59"/>
        <end position="72"/>
    </location>
</feature>
<dbReference type="PROSITE" id="PS51906">
    <property type="entry name" value="ZF_UBZ2"/>
    <property type="match status" value="1"/>
</dbReference>
<evidence type="ECO:0000313" key="4">
    <source>
        <dbReference type="Proteomes" id="UP000006352"/>
    </source>
</evidence>
<evidence type="ECO:0000259" key="2">
    <source>
        <dbReference type="PROSITE" id="PS51906"/>
    </source>
</evidence>
<dbReference type="InParanoid" id="J4ICI4"/>
<sequence length="169" mass="18629">MESMMDIDSHLTQLLGNMTLDSRWHKTVFESERPDLRSPTPEHDALMSDSSDTEDPTYQRPSTLASSSSIETASAPPPCACALVQALRGLVHAGQYPTTGGEYLEAIFTHREAFAAFPQGHRACAVEFSNLATDLERREMRADRDGDGEAAAAFRHEAWVLWSSIQSNS</sequence>
<gene>
    <name evidence="3" type="ORF">FIBRA_08731</name>
</gene>
<dbReference type="AlphaFoldDB" id="J4ICI4"/>
<dbReference type="Proteomes" id="UP000006352">
    <property type="component" value="Unassembled WGS sequence"/>
</dbReference>
<protein>
    <recommendedName>
        <fullName evidence="2">UBZ2-type domain-containing protein</fullName>
    </recommendedName>
</protein>
<feature type="region of interest" description="Disordered" evidence="1">
    <location>
        <begin position="31"/>
        <end position="76"/>
    </location>
</feature>
<organism evidence="3 4">
    <name type="scientific">Fibroporia radiculosa</name>
    <dbReference type="NCBI Taxonomy" id="599839"/>
    <lineage>
        <taxon>Eukaryota</taxon>
        <taxon>Fungi</taxon>
        <taxon>Dikarya</taxon>
        <taxon>Basidiomycota</taxon>
        <taxon>Agaricomycotina</taxon>
        <taxon>Agaricomycetes</taxon>
        <taxon>Polyporales</taxon>
        <taxon>Fibroporiaceae</taxon>
        <taxon>Fibroporia</taxon>
    </lineage>
</organism>
<dbReference type="InterPro" id="IPR031490">
    <property type="entry name" value="UBZ2_FAAP20"/>
</dbReference>
<dbReference type="EMBL" id="HE797345">
    <property type="protein sequence ID" value="CCM06466.1"/>
    <property type="molecule type" value="Genomic_DNA"/>
</dbReference>
<feature type="domain" description="UBZ2-type" evidence="2">
    <location>
        <begin position="1"/>
        <end position="24"/>
    </location>
</feature>
<proteinExistence type="predicted"/>
<name>J4ICI4_9APHY</name>